<feature type="domain" description="YchJ-like middle NTF2-like" evidence="1">
    <location>
        <begin position="33"/>
        <end position="130"/>
    </location>
</feature>
<accession>A0A1W1E8G1</accession>
<dbReference type="PANTHER" id="PTHR33747">
    <property type="entry name" value="UPF0225 PROTEIN SCO1677"/>
    <property type="match status" value="1"/>
</dbReference>
<reference evidence="2" key="1">
    <citation type="submission" date="2016-10" db="EMBL/GenBank/DDBJ databases">
        <authorList>
            <person name="de Groot N.N."/>
        </authorList>
    </citation>
    <scope>NUCLEOTIDE SEQUENCE</scope>
</reference>
<dbReference type="InterPro" id="IPR048469">
    <property type="entry name" value="YchJ-like_M"/>
</dbReference>
<dbReference type="EMBL" id="FPIB01000008">
    <property type="protein sequence ID" value="SFV90046.1"/>
    <property type="molecule type" value="Genomic_DNA"/>
</dbReference>
<dbReference type="SUPFAM" id="SSF103642">
    <property type="entry name" value="Sec-C motif"/>
    <property type="match status" value="1"/>
</dbReference>
<proteinExistence type="predicted"/>
<organism evidence="2">
    <name type="scientific">hydrothermal vent metagenome</name>
    <dbReference type="NCBI Taxonomy" id="652676"/>
    <lineage>
        <taxon>unclassified sequences</taxon>
        <taxon>metagenomes</taxon>
        <taxon>ecological metagenomes</taxon>
    </lineage>
</organism>
<sequence length="133" mass="15331">MKKYSPNAPCPCGSSLKYKKCCQKYHKGAVAPTAALLMRSRYSAYAVGDAAYIMKTTHPQNSDYTEEKIQWKEEIMQFCHHTQFLRLNITKIAEGDTEAYISFKAHLSSGILKEKSRFLKENGRWYYVDGIFK</sequence>
<name>A0A1W1E8G1_9ZZZZ</name>
<dbReference type="InterPro" id="IPR032710">
    <property type="entry name" value="NTF2-like_dom_sf"/>
</dbReference>
<dbReference type="Pfam" id="PF17775">
    <property type="entry name" value="YchJ_M-like"/>
    <property type="match status" value="1"/>
</dbReference>
<protein>
    <submittedName>
        <fullName evidence="2">UPF0225 protein YchJ</fullName>
    </submittedName>
</protein>
<dbReference type="SUPFAM" id="SSF54427">
    <property type="entry name" value="NTF2-like"/>
    <property type="match status" value="1"/>
</dbReference>
<evidence type="ECO:0000259" key="1">
    <source>
        <dbReference type="Pfam" id="PF17775"/>
    </source>
</evidence>
<dbReference type="AlphaFoldDB" id="A0A1W1E8G1"/>
<dbReference type="InterPro" id="IPR004027">
    <property type="entry name" value="SEC_C_motif"/>
</dbReference>
<evidence type="ECO:0000313" key="2">
    <source>
        <dbReference type="EMBL" id="SFV90046.1"/>
    </source>
</evidence>
<dbReference type="Pfam" id="PF02810">
    <property type="entry name" value="SEC-C"/>
    <property type="match status" value="1"/>
</dbReference>
<gene>
    <name evidence="2" type="ORF">MNB_SV-4-692</name>
</gene>
<dbReference type="Gene3D" id="3.10.450.50">
    <property type="match status" value="1"/>
</dbReference>
<dbReference type="PANTHER" id="PTHR33747:SF1">
    <property type="entry name" value="ADENYLATE CYCLASE-ASSOCIATED CAP C-TERMINAL DOMAIN-CONTAINING PROTEIN"/>
    <property type="match status" value="1"/>
</dbReference>